<dbReference type="InterPro" id="IPR013094">
    <property type="entry name" value="AB_hydrolase_3"/>
</dbReference>
<protein>
    <submittedName>
        <fullName evidence="4">Alpha/beta hydrolase</fullName>
    </submittedName>
</protein>
<dbReference type="PANTHER" id="PTHR48081:SF8">
    <property type="entry name" value="ALPHA_BETA HYDROLASE FOLD-3 DOMAIN-CONTAINING PROTEIN-RELATED"/>
    <property type="match status" value="1"/>
</dbReference>
<evidence type="ECO:0000256" key="1">
    <source>
        <dbReference type="ARBA" id="ARBA00010515"/>
    </source>
</evidence>
<gene>
    <name evidence="4" type="ORF">DOO78_13165</name>
</gene>
<name>A0A327M8L6_9PROT</name>
<dbReference type="GO" id="GO:0016787">
    <property type="term" value="F:hydrolase activity"/>
    <property type="evidence" value="ECO:0007669"/>
    <property type="project" value="UniProtKB-KW"/>
</dbReference>
<evidence type="ECO:0000259" key="3">
    <source>
        <dbReference type="Pfam" id="PF07859"/>
    </source>
</evidence>
<dbReference type="Pfam" id="PF07859">
    <property type="entry name" value="Abhydrolase_3"/>
    <property type="match status" value="1"/>
</dbReference>
<reference evidence="5" key="1">
    <citation type="submission" date="2018-06" db="EMBL/GenBank/DDBJ databases">
        <authorList>
            <person name="Khan S.A."/>
        </authorList>
    </citation>
    <scope>NUCLEOTIDE SEQUENCE [LARGE SCALE GENOMIC DNA]</scope>
    <source>
        <strain evidence="5">DB-1506</strain>
    </source>
</reference>
<feature type="domain" description="Alpha/beta hydrolase fold-3" evidence="3">
    <location>
        <begin position="81"/>
        <end position="289"/>
    </location>
</feature>
<evidence type="ECO:0000313" key="4">
    <source>
        <dbReference type="EMBL" id="RAI58634.1"/>
    </source>
</evidence>
<comment type="caution">
    <text evidence="4">The sequence shown here is derived from an EMBL/GenBank/DDBJ whole genome shotgun (WGS) entry which is preliminary data.</text>
</comment>
<organism evidence="4 5">
    <name type="scientific">Roseicella frigidaeris</name>
    <dbReference type="NCBI Taxonomy" id="2230885"/>
    <lineage>
        <taxon>Bacteria</taxon>
        <taxon>Pseudomonadati</taxon>
        <taxon>Pseudomonadota</taxon>
        <taxon>Alphaproteobacteria</taxon>
        <taxon>Acetobacterales</taxon>
        <taxon>Roseomonadaceae</taxon>
        <taxon>Roseicella</taxon>
    </lineage>
</organism>
<keyword evidence="5" id="KW-1185">Reference proteome</keyword>
<dbReference type="SUPFAM" id="SSF53474">
    <property type="entry name" value="alpha/beta-Hydrolases"/>
    <property type="match status" value="1"/>
</dbReference>
<dbReference type="InterPro" id="IPR050300">
    <property type="entry name" value="GDXG_lipolytic_enzyme"/>
</dbReference>
<evidence type="ECO:0000256" key="2">
    <source>
        <dbReference type="ARBA" id="ARBA00022801"/>
    </source>
</evidence>
<dbReference type="OrthoDB" id="9806180at2"/>
<dbReference type="InterPro" id="IPR029058">
    <property type="entry name" value="AB_hydrolase_fold"/>
</dbReference>
<evidence type="ECO:0000313" key="5">
    <source>
        <dbReference type="Proteomes" id="UP000249065"/>
    </source>
</evidence>
<dbReference type="FunFam" id="3.40.50.1820:FF:000089">
    <property type="entry name" value="Alpha/beta hydrolase"/>
    <property type="match status" value="1"/>
</dbReference>
<comment type="similarity">
    <text evidence="1">Belongs to the 'GDXG' lipolytic enzyme family.</text>
</comment>
<dbReference type="Gene3D" id="3.40.50.1820">
    <property type="entry name" value="alpha/beta hydrolase"/>
    <property type="match status" value="1"/>
</dbReference>
<dbReference type="EMBL" id="QLIX01000008">
    <property type="protein sequence ID" value="RAI58634.1"/>
    <property type="molecule type" value="Genomic_DNA"/>
</dbReference>
<keyword evidence="2 4" id="KW-0378">Hydrolase</keyword>
<accession>A0A327M8L6</accession>
<proteinExistence type="inferred from homology"/>
<dbReference type="Proteomes" id="UP000249065">
    <property type="component" value="Unassembled WGS sequence"/>
</dbReference>
<dbReference type="RefSeq" id="WP_111470250.1">
    <property type="nucleotide sequence ID" value="NZ_QLIX01000008.1"/>
</dbReference>
<dbReference type="AlphaFoldDB" id="A0A327M8L6"/>
<dbReference type="PANTHER" id="PTHR48081">
    <property type="entry name" value="AB HYDROLASE SUPERFAMILY PROTEIN C4A8.06C"/>
    <property type="match status" value="1"/>
</dbReference>
<sequence length="325" mass="34874">MPVDPQIQALLDAGRHLPRTESLPVAEARAMYEARTAAYAPPTAVARVEERTIPGPEGAPLRLRVYTPEGPGEGQGPFPLLVFFHGSGFVLCSLDTHDGTCRNLCAGAGCVVASVDYRLAPEHRFPAAPEDCLAATRWCAAHAAELGADPARIVIGGDSAGGNLAAVTALRVRDEGGPALLGQMLLYPVTDWHTPGWPSYAENAEGYGLGRATMEWFWGHYLADPAREAAHPHAAPIRAESLANLPPALVTTAEYDPLRDEGEAYAEALRKAGVTVACTRWRGLNHGFYSWTGKVDHATAAMREAAGWLRETFAGRPPEWAVRHC</sequence>